<dbReference type="InterPro" id="IPR025597">
    <property type="entry name" value="DUF4345"/>
</dbReference>
<feature type="transmembrane region" description="Helical" evidence="1">
    <location>
        <begin position="12"/>
        <end position="34"/>
    </location>
</feature>
<keyword evidence="1" id="KW-0812">Transmembrane</keyword>
<keyword evidence="1" id="KW-0472">Membrane</keyword>
<accession>A0ABQ1U5I6</accession>
<keyword evidence="1" id="KW-1133">Transmembrane helix</keyword>
<evidence type="ECO:0000256" key="1">
    <source>
        <dbReference type="SAM" id="Phobius"/>
    </source>
</evidence>
<dbReference type="EMBL" id="BMCS01000001">
    <property type="protein sequence ID" value="GGF09616.1"/>
    <property type="molecule type" value="Genomic_DNA"/>
</dbReference>
<evidence type="ECO:0008006" key="4">
    <source>
        <dbReference type="Google" id="ProtNLM"/>
    </source>
</evidence>
<dbReference type="RefSeq" id="WP_229704798.1">
    <property type="nucleotide sequence ID" value="NZ_BMCS01000001.1"/>
</dbReference>
<evidence type="ECO:0000313" key="3">
    <source>
        <dbReference type="Proteomes" id="UP000632454"/>
    </source>
</evidence>
<proteinExistence type="predicted"/>
<dbReference type="Proteomes" id="UP000632454">
    <property type="component" value="Unassembled WGS sequence"/>
</dbReference>
<sequence>MNRRLRRPSSETAVRGVVAALGILPVVSGVRGVLEGPEGAPGGGSTTPSVDSEYRFVNVFWLAVGPGLCWSMAAPRERATTTRILLGLAASGGVPRLMSWRAVGRPHPVFRAATALELIGVPAVLLWHRSVFGSDPQSA</sequence>
<organism evidence="2 3">
    <name type="scientific">Williamsia phyllosphaerae</name>
    <dbReference type="NCBI Taxonomy" id="885042"/>
    <lineage>
        <taxon>Bacteria</taxon>
        <taxon>Bacillati</taxon>
        <taxon>Actinomycetota</taxon>
        <taxon>Actinomycetes</taxon>
        <taxon>Mycobacteriales</taxon>
        <taxon>Nocardiaceae</taxon>
        <taxon>Williamsia</taxon>
    </lineage>
</organism>
<dbReference type="Pfam" id="PF14248">
    <property type="entry name" value="DUF4345"/>
    <property type="match status" value="1"/>
</dbReference>
<name>A0ABQ1U5I6_9NOCA</name>
<feature type="transmembrane region" description="Helical" evidence="1">
    <location>
        <begin position="54"/>
        <end position="73"/>
    </location>
</feature>
<reference evidence="3" key="1">
    <citation type="journal article" date="2019" name="Int. J. Syst. Evol. Microbiol.">
        <title>The Global Catalogue of Microorganisms (GCM) 10K type strain sequencing project: providing services to taxonomists for standard genome sequencing and annotation.</title>
        <authorList>
            <consortium name="The Broad Institute Genomics Platform"/>
            <consortium name="The Broad Institute Genome Sequencing Center for Infectious Disease"/>
            <person name="Wu L."/>
            <person name="Ma J."/>
        </authorList>
    </citation>
    <scope>NUCLEOTIDE SEQUENCE [LARGE SCALE GENOMIC DNA]</scope>
    <source>
        <strain evidence="3">CCM 7855</strain>
    </source>
</reference>
<gene>
    <name evidence="2" type="ORF">GCM10007298_01940</name>
</gene>
<protein>
    <recommendedName>
        <fullName evidence="4">DUF4345 domain-containing protein</fullName>
    </recommendedName>
</protein>
<keyword evidence="3" id="KW-1185">Reference proteome</keyword>
<comment type="caution">
    <text evidence="2">The sequence shown here is derived from an EMBL/GenBank/DDBJ whole genome shotgun (WGS) entry which is preliminary data.</text>
</comment>
<evidence type="ECO:0000313" key="2">
    <source>
        <dbReference type="EMBL" id="GGF09616.1"/>
    </source>
</evidence>